<dbReference type="Pfam" id="PF18899">
    <property type="entry name" value="DUF5655"/>
    <property type="match status" value="1"/>
</dbReference>
<accession>A0A1G8DCT0</accession>
<evidence type="ECO:0000313" key="3">
    <source>
        <dbReference type="Proteomes" id="UP000183263"/>
    </source>
</evidence>
<dbReference type="OrthoDB" id="4942476at2"/>
<reference evidence="2 3" key="1">
    <citation type="submission" date="2016-10" db="EMBL/GenBank/DDBJ databases">
        <authorList>
            <person name="de Groot N.N."/>
        </authorList>
    </citation>
    <scope>NUCLEOTIDE SEQUENCE [LARGE SCALE GENOMIC DNA]</scope>
    <source>
        <strain evidence="2 3">DSM 44892</strain>
    </source>
</reference>
<gene>
    <name evidence="2" type="ORF">SAMN05444695_102262</name>
</gene>
<sequence>MTPTLDGYLADQDPDAVRRLLTFRTMVTDLGDDIEERVHRTEVAWARTRVFAAAFIYSSRLEVAVDLLRRVHHPQLRDAFPTTQKVVTHRLTITEDEQLDDVLAGMLAEAYESVGPGTR</sequence>
<feature type="domain" description="DUF5655" evidence="1">
    <location>
        <begin position="24"/>
        <end position="112"/>
    </location>
</feature>
<evidence type="ECO:0000259" key="1">
    <source>
        <dbReference type="Pfam" id="PF18899"/>
    </source>
</evidence>
<dbReference type="RefSeq" id="WP_072737833.1">
    <property type="nucleotide sequence ID" value="NZ_CP048813.1"/>
</dbReference>
<protein>
    <recommendedName>
        <fullName evidence="1">DUF5655 domain-containing protein</fullName>
    </recommendedName>
</protein>
<dbReference type="EMBL" id="FNDN01000002">
    <property type="protein sequence ID" value="SDH55209.1"/>
    <property type="molecule type" value="Genomic_DNA"/>
</dbReference>
<proteinExistence type="predicted"/>
<name>A0A1G8DCT0_9NOCA</name>
<keyword evidence="3" id="KW-1185">Reference proteome</keyword>
<dbReference type="AlphaFoldDB" id="A0A1G8DCT0"/>
<organism evidence="2 3">
    <name type="scientific">Rhodococcus triatomae</name>
    <dbReference type="NCBI Taxonomy" id="300028"/>
    <lineage>
        <taxon>Bacteria</taxon>
        <taxon>Bacillati</taxon>
        <taxon>Actinomycetota</taxon>
        <taxon>Actinomycetes</taxon>
        <taxon>Mycobacteriales</taxon>
        <taxon>Nocardiaceae</taxon>
        <taxon>Rhodococcus</taxon>
    </lineage>
</organism>
<evidence type="ECO:0000313" key="2">
    <source>
        <dbReference type="EMBL" id="SDH55209.1"/>
    </source>
</evidence>
<dbReference type="InterPro" id="IPR043714">
    <property type="entry name" value="DUF5655"/>
</dbReference>
<dbReference type="Proteomes" id="UP000183263">
    <property type="component" value="Unassembled WGS sequence"/>
</dbReference>